<evidence type="ECO:0000313" key="7">
    <source>
        <dbReference type="Proteomes" id="UP000295707"/>
    </source>
</evidence>
<dbReference type="Pfam" id="PF02885">
    <property type="entry name" value="Glycos_trans_3N"/>
    <property type="match status" value="1"/>
</dbReference>
<dbReference type="PANTHER" id="PTHR10515">
    <property type="entry name" value="THYMIDINE PHOSPHORYLASE"/>
    <property type="match status" value="1"/>
</dbReference>
<dbReference type="Pfam" id="PF07831">
    <property type="entry name" value="PYNP_C"/>
    <property type="match status" value="1"/>
</dbReference>
<dbReference type="InterPro" id="IPR000053">
    <property type="entry name" value="Thymidine/pyrmidine_PPase"/>
</dbReference>
<dbReference type="SUPFAM" id="SSF54680">
    <property type="entry name" value="Pyrimidine nucleoside phosphorylase C-terminal domain"/>
    <property type="match status" value="1"/>
</dbReference>
<dbReference type="Gene3D" id="1.20.970.50">
    <property type="match status" value="1"/>
</dbReference>
<dbReference type="Gene3D" id="2.40.40.20">
    <property type="match status" value="1"/>
</dbReference>
<dbReference type="InterPro" id="IPR013466">
    <property type="entry name" value="Thymidine/AMP_Pase"/>
</dbReference>
<dbReference type="GO" id="GO:0006206">
    <property type="term" value="P:pyrimidine nucleobase metabolic process"/>
    <property type="evidence" value="ECO:0007669"/>
    <property type="project" value="InterPro"/>
</dbReference>
<dbReference type="InterPro" id="IPR017872">
    <property type="entry name" value="Pyrmidine_PPase_CS"/>
</dbReference>
<dbReference type="GO" id="GO:0004645">
    <property type="term" value="F:1,4-alpha-oligoglucan phosphorylase activity"/>
    <property type="evidence" value="ECO:0007669"/>
    <property type="project" value="InterPro"/>
</dbReference>
<evidence type="ECO:0000256" key="2">
    <source>
        <dbReference type="ARBA" id="ARBA00022679"/>
    </source>
</evidence>
<dbReference type="SUPFAM" id="SSF47648">
    <property type="entry name" value="Nucleoside phosphorylase/phosphoribosyltransferase N-terminal domain"/>
    <property type="match status" value="1"/>
</dbReference>
<protein>
    <recommendedName>
        <fullName evidence="4">Putative thymidine phosphorylase</fullName>
        <ecNumber evidence="4">2.4.2.4</ecNumber>
    </recommendedName>
    <alternativeName>
        <fullName evidence="4">TdRPase</fullName>
    </alternativeName>
</protein>
<dbReference type="PROSITE" id="PS00647">
    <property type="entry name" value="THYMID_PHOSPHORYLASE"/>
    <property type="match status" value="1"/>
</dbReference>
<keyword evidence="2 4" id="KW-0808">Transferase</keyword>
<dbReference type="SUPFAM" id="SSF52418">
    <property type="entry name" value="Nucleoside phosphorylase/phosphoribosyltransferase catalytic domain"/>
    <property type="match status" value="1"/>
</dbReference>
<dbReference type="Gene3D" id="3.40.1030.10">
    <property type="entry name" value="Nucleoside phosphorylase/phosphoribosyltransferase catalytic domain"/>
    <property type="match status" value="1"/>
</dbReference>
<comment type="similarity">
    <text evidence="4">Belongs to the thymidine/pyrimidine-nucleoside phosphorylase family. Type 2 subfamily.</text>
</comment>
<keyword evidence="1 4" id="KW-0328">Glycosyltransferase</keyword>
<dbReference type="InterPro" id="IPR036320">
    <property type="entry name" value="Glycosyl_Trfase_fam3_N_dom_sf"/>
</dbReference>
<comment type="catalytic activity">
    <reaction evidence="3 4">
        <text>thymidine + phosphate = 2-deoxy-alpha-D-ribose 1-phosphate + thymine</text>
        <dbReference type="Rhea" id="RHEA:16037"/>
        <dbReference type="ChEBI" id="CHEBI:17748"/>
        <dbReference type="ChEBI" id="CHEBI:17821"/>
        <dbReference type="ChEBI" id="CHEBI:43474"/>
        <dbReference type="ChEBI" id="CHEBI:57259"/>
        <dbReference type="EC" id="2.4.2.4"/>
    </reaction>
</comment>
<dbReference type="Pfam" id="PF00591">
    <property type="entry name" value="Glycos_transf_3"/>
    <property type="match status" value="1"/>
</dbReference>
<evidence type="ECO:0000256" key="4">
    <source>
        <dbReference type="HAMAP-Rule" id="MF_00703"/>
    </source>
</evidence>
<name>A0A4R1HDK5_9GAMM</name>
<sequence>MTKANQKNTKDTLRVRRLGIDTYRENVAYLHRECEIYRAEGFQALSKVEIRADSRRILAVLNVVDDENFVKPDELGLSEETFANLGLPEGSIVSVEHAEPPASMNAVRRKIAGERLSLEDFQAIIGDITESRYSKTEISAFLVACGQTDLDRDEVYFLTRAMLESGEQLDWHEPLVADKHCIGGIPGNRTSMLVVPIVAAHGMLIPKTSSRAITSPAGTTDTMEVLANVELDIASLHDIVRKHRGCLAWGGTSRLSPADDILIAVERPLGIDSQGQLVASILSKKLAAGSTHLLIDIPVGPTAKVRHMREAQALRRLFEFVGDRHGIFLEVIITDGRQPIGNGIGPVLEARDVMQVLQNDPGAPADLRQKTLLLAGRILEFDPDVRGGKGYAIARDILDSGRALEKMNAIIEAQGRQPVSYEPGKLSQDICAARDGVVTGIDNLHMAHIARFAGAPMDKGAGVDLFKKLGEHVKKDEPLYRVYAEFPSDFRFAVQLCQRDSGYTLGDEEQVPQAFVAS</sequence>
<dbReference type="EC" id="2.4.2.4" evidence="4"/>
<dbReference type="RefSeq" id="WP_132972754.1">
    <property type="nucleotide sequence ID" value="NZ_SMFX01000001.1"/>
</dbReference>
<dbReference type="InterPro" id="IPR035902">
    <property type="entry name" value="Nuc_phospho_transferase"/>
</dbReference>
<dbReference type="NCBIfam" id="NF003338">
    <property type="entry name" value="PRK04350.1"/>
    <property type="match status" value="1"/>
</dbReference>
<feature type="domain" description="Pyrimidine nucleoside phosphorylase C-terminal" evidence="5">
    <location>
        <begin position="437"/>
        <end position="504"/>
    </location>
</feature>
<evidence type="ECO:0000313" key="6">
    <source>
        <dbReference type="EMBL" id="TCK18713.1"/>
    </source>
</evidence>
<evidence type="ECO:0000259" key="5">
    <source>
        <dbReference type="SMART" id="SM00941"/>
    </source>
</evidence>
<dbReference type="NCBIfam" id="TIGR02645">
    <property type="entry name" value="ARCH_P_rylase"/>
    <property type="match status" value="1"/>
</dbReference>
<accession>A0A4R1HDK5</accession>
<dbReference type="InterPro" id="IPR000312">
    <property type="entry name" value="Glycosyl_Trfase_fam3"/>
</dbReference>
<comment type="caution">
    <text evidence="6">The sequence shown here is derived from an EMBL/GenBank/DDBJ whole genome shotgun (WGS) entry which is preliminary data.</text>
</comment>
<dbReference type="SMART" id="SM00941">
    <property type="entry name" value="PYNP_C"/>
    <property type="match status" value="1"/>
</dbReference>
<dbReference type="HAMAP" id="MF_00703">
    <property type="entry name" value="Thymid_phosp_2"/>
    <property type="match status" value="1"/>
</dbReference>
<dbReference type="InterPro" id="IPR013102">
    <property type="entry name" value="PYNP_C"/>
</dbReference>
<dbReference type="InterPro" id="IPR028579">
    <property type="entry name" value="Thym_Pase_Put"/>
</dbReference>
<dbReference type="AlphaFoldDB" id="A0A4R1HDK5"/>
<keyword evidence="7" id="KW-1185">Reference proteome</keyword>
<dbReference type="InterPro" id="IPR036566">
    <property type="entry name" value="PYNP-like_C_sf"/>
</dbReference>
<reference evidence="6 7" key="1">
    <citation type="submission" date="2019-03" db="EMBL/GenBank/DDBJ databases">
        <title>Genomic Encyclopedia of Type Strains, Phase IV (KMG-IV): sequencing the most valuable type-strain genomes for metagenomic binning, comparative biology and taxonomic classification.</title>
        <authorList>
            <person name="Goeker M."/>
        </authorList>
    </citation>
    <scope>NUCLEOTIDE SEQUENCE [LARGE SCALE GENOMIC DNA]</scope>
    <source>
        <strain evidence="6 7">DSM 19610</strain>
    </source>
</reference>
<dbReference type="GO" id="GO:0009032">
    <property type="term" value="F:thymidine phosphorylase activity"/>
    <property type="evidence" value="ECO:0007669"/>
    <property type="project" value="UniProtKB-UniRule"/>
</dbReference>
<evidence type="ECO:0000256" key="3">
    <source>
        <dbReference type="ARBA" id="ARBA00048550"/>
    </source>
</evidence>
<proteinExistence type="inferred from homology"/>
<dbReference type="EMBL" id="SMFX01000001">
    <property type="protein sequence ID" value="TCK18713.1"/>
    <property type="molecule type" value="Genomic_DNA"/>
</dbReference>
<gene>
    <name evidence="6" type="ORF">DFR30_1997</name>
</gene>
<organism evidence="6 7">
    <name type="scientific">Thiogranum longum</name>
    <dbReference type="NCBI Taxonomy" id="1537524"/>
    <lineage>
        <taxon>Bacteria</taxon>
        <taxon>Pseudomonadati</taxon>
        <taxon>Pseudomonadota</taxon>
        <taxon>Gammaproteobacteria</taxon>
        <taxon>Chromatiales</taxon>
        <taxon>Ectothiorhodospiraceae</taxon>
        <taxon>Thiogranum</taxon>
    </lineage>
</organism>
<dbReference type="PANTHER" id="PTHR10515:SF0">
    <property type="entry name" value="THYMIDINE PHOSPHORYLASE"/>
    <property type="match status" value="1"/>
</dbReference>
<dbReference type="GO" id="GO:0005829">
    <property type="term" value="C:cytosol"/>
    <property type="evidence" value="ECO:0007669"/>
    <property type="project" value="TreeGrafter"/>
</dbReference>
<dbReference type="Proteomes" id="UP000295707">
    <property type="component" value="Unassembled WGS sequence"/>
</dbReference>
<evidence type="ECO:0000256" key="1">
    <source>
        <dbReference type="ARBA" id="ARBA00022676"/>
    </source>
</evidence>
<dbReference type="OrthoDB" id="341217at2"/>
<dbReference type="Gene3D" id="3.90.1170.30">
    <property type="entry name" value="Pyrimidine nucleoside phosphorylase-like, C-terminal domain"/>
    <property type="match status" value="1"/>
</dbReference>
<dbReference type="InterPro" id="IPR017459">
    <property type="entry name" value="Glycosyl_Trfase_fam3_N_dom"/>
</dbReference>
<dbReference type="GO" id="GO:0006213">
    <property type="term" value="P:pyrimidine nucleoside metabolic process"/>
    <property type="evidence" value="ECO:0007669"/>
    <property type="project" value="InterPro"/>
</dbReference>